<dbReference type="GO" id="GO:0003677">
    <property type="term" value="F:DNA binding"/>
    <property type="evidence" value="ECO:0007669"/>
    <property type="project" value="TreeGrafter"/>
</dbReference>
<evidence type="ECO:0000256" key="4">
    <source>
        <dbReference type="ARBA" id="ARBA00022691"/>
    </source>
</evidence>
<name>Q9YQY1_9VIRU</name>
<dbReference type="PANTHER" id="PTHR10629:SF52">
    <property type="entry name" value="DNA (CYTOSINE-5)-METHYLTRANSFERASE 1"/>
    <property type="match status" value="1"/>
</dbReference>
<dbReference type="GO" id="GO:0003886">
    <property type="term" value="F:DNA (cytosine-5-)-methyltransferase activity"/>
    <property type="evidence" value="ECO:0007669"/>
    <property type="project" value="UniProtKB-EC"/>
</dbReference>
<proteinExistence type="inferred from homology"/>
<dbReference type="Proteomes" id="UP000011238">
    <property type="component" value="Segment"/>
</dbReference>
<dbReference type="GeneID" id="5141347"/>
<dbReference type="GO" id="GO:0032259">
    <property type="term" value="P:methylation"/>
    <property type="evidence" value="ECO:0007669"/>
    <property type="project" value="UniProtKB-KW"/>
</dbReference>
<keyword evidence="3 5" id="KW-0808">Transferase</keyword>
<dbReference type="PANTHER" id="PTHR10629">
    <property type="entry name" value="CYTOSINE-SPECIFIC METHYLTRANSFERASE"/>
    <property type="match status" value="1"/>
</dbReference>
<evidence type="ECO:0000256" key="3">
    <source>
        <dbReference type="ARBA" id="ARBA00022679"/>
    </source>
</evidence>
<reference evidence="8 9" key="1">
    <citation type="journal article" date="1999" name="J. Cancer Res. Clin. Oncol.">
        <title>Genomic studies of the Lucke tumor herpesvirus (RaHV-1).</title>
        <authorList>
            <person name="Davison A.J."/>
            <person name="Sauerbier W."/>
            <person name="Dolan A."/>
            <person name="Addison C."/>
            <person name="McKinnell R.G."/>
        </authorList>
    </citation>
    <scope>NUCLEOTIDE SEQUENCE [LARGE SCALE GENOMIC DNA]</scope>
    <source>
        <strain evidence="8 9">McKinnell</strain>
    </source>
</reference>
<dbReference type="GO" id="GO:0044027">
    <property type="term" value="P:negative regulation of gene expression via chromosomal CpG island methylation"/>
    <property type="evidence" value="ECO:0007669"/>
    <property type="project" value="TreeGrafter"/>
</dbReference>
<dbReference type="KEGG" id="vg:5141347"/>
<dbReference type="Pfam" id="PF00145">
    <property type="entry name" value="DNA_methylase"/>
    <property type="match status" value="2"/>
</dbReference>
<evidence type="ECO:0000256" key="6">
    <source>
        <dbReference type="RuleBase" id="RU000416"/>
    </source>
</evidence>
<keyword evidence="9" id="KW-1185">Reference proteome</keyword>
<dbReference type="InterPro" id="IPR001525">
    <property type="entry name" value="C5_MeTfrase"/>
</dbReference>
<keyword evidence="2 5" id="KW-0489">Methyltransferase</keyword>
<evidence type="ECO:0000256" key="1">
    <source>
        <dbReference type="ARBA" id="ARBA00011975"/>
    </source>
</evidence>
<dbReference type="InterPro" id="IPR050390">
    <property type="entry name" value="C5-Methyltransferase"/>
</dbReference>
<feature type="active site" evidence="5">
    <location>
        <position position="360"/>
    </location>
</feature>
<evidence type="ECO:0000313" key="9">
    <source>
        <dbReference type="Proteomes" id="UP000011238"/>
    </source>
</evidence>
<evidence type="ECO:0000256" key="2">
    <source>
        <dbReference type="ARBA" id="ARBA00022603"/>
    </source>
</evidence>
<evidence type="ECO:0000313" key="8">
    <source>
        <dbReference type="EMBL" id="AAD12284.1"/>
    </source>
</evidence>
<sequence>MRPRYTSLMSAPHTTAAGSTVCSALWDAALSISQQPPQNTSPVLMQDDKGTLFLQTGAGHYIPLVTGAHTALGRHAKPGVVYARTDSSCTAQLSGTHVVGEVLFGGWFNPELVQFTSAGPLCTCVPKAPIAPVHKAGRVRMEHYPSAPGLYPPRSAERRHGSAKVKGSNNDTHGPGVLWYPLSFDPRTTMWRAVRLQRAEDREPAERVPYTDVNELFWGNEGYVLEEHLDPRSFALYTKRVPHLDEDGDPVFYVRGKVPGFVTCATKQSHVPIRPLHTMDVFSGCGGLSLGLCDAGLCDVRWAIDNWPVALDALKANHANATTIEADVGVALHALQESGTMSHPWPAVGEVECMVGGPPCQGYSILNRFPHAHSTKAKNTLVNLYIALALYYKPAVLIMENVRNLTAYKKGRVLCGVVEMLRGGGYDVMLNILQAGHYGVPQTRQRVIVVATLPNALPEGPPPALHAFSHKACNLTLPMSPHGAGRSMRYLCGPNPSAAAPFRTITLAEAFSGLAEVTTSPCPSGPMSWYARAIAKSEGAPCFHESRSFEWINNERIASVPAVPGADWRDIPNEERTSPDGTVTLSKLRYIDEKLGIVCPCQLDKTAPHVKHGKTLVPWWLPHKASSKNGYAGLYGRNDMSGFLSTVLTNPMPGNKQGRVLHPRQPRVLSARESARGQGFPDSYVLKGALLDVYKQVGNAVPPPMARAIGLRIASALRKCKVYSRLLRKPRNETPLCPL</sequence>
<dbReference type="RefSeq" id="YP_656741.1">
    <property type="nucleotide sequence ID" value="NC_008211.1"/>
</dbReference>
<reference evidence="8 9" key="2">
    <citation type="journal article" date="2006" name="J. Gen. Virol.">
        <title>Genome sequences of two frog herpesviruses.</title>
        <authorList>
            <person name="Davison A.J."/>
            <person name="Cunningham C."/>
            <person name="Sauerbier W."/>
            <person name="McKinnell R.G."/>
        </authorList>
    </citation>
    <scope>NUCLEOTIDE SEQUENCE [LARGE SCALE GENOMIC DNA]</scope>
    <source>
        <strain evidence="8 9">McKinnell</strain>
    </source>
</reference>
<evidence type="ECO:0000256" key="5">
    <source>
        <dbReference type="PROSITE-ProRule" id="PRU01016"/>
    </source>
</evidence>
<dbReference type="REBASE" id="4010">
    <property type="entry name" value="M.Rhv1Dnmt1P"/>
</dbReference>
<dbReference type="InterPro" id="IPR029063">
    <property type="entry name" value="SAM-dependent_MTases_sf"/>
</dbReference>
<dbReference type="Gene3D" id="3.40.50.150">
    <property type="entry name" value="Vaccinia Virus protein VP39"/>
    <property type="match status" value="1"/>
</dbReference>
<organism evidence="9">
    <name type="scientific">Ranid herpesvirus 1</name>
    <name type="common">Lucke tumor herpesvirus</name>
    <dbReference type="NCBI Taxonomy" id="85655"/>
    <lineage>
        <taxon>Viruses</taxon>
        <taxon>Duplodnaviria</taxon>
        <taxon>Heunggongvirae</taxon>
        <taxon>Peploviricota</taxon>
        <taxon>Herviviricetes</taxon>
        <taxon>Herpesvirales</taxon>
        <taxon>Alloherpesviridae</taxon>
        <taxon>Batravirus</taxon>
        <taxon>Batravirus ranidallo1</taxon>
    </lineage>
</organism>
<feature type="region of interest" description="Disordered" evidence="7">
    <location>
        <begin position="144"/>
        <end position="170"/>
    </location>
</feature>
<accession>Q9YQY1</accession>
<dbReference type="EMBL" id="DQ665917">
    <property type="protein sequence ID" value="AAD12284.1"/>
    <property type="molecule type" value="Genomic_DNA"/>
</dbReference>
<dbReference type="PRINTS" id="PR00105">
    <property type="entry name" value="C5METTRFRASE"/>
</dbReference>
<dbReference type="SUPFAM" id="SSF53335">
    <property type="entry name" value="S-adenosyl-L-methionine-dependent methyltransferases"/>
    <property type="match status" value="1"/>
</dbReference>
<dbReference type="NCBIfam" id="TIGR00675">
    <property type="entry name" value="dcm"/>
    <property type="match status" value="1"/>
</dbReference>
<protein>
    <recommendedName>
        <fullName evidence="1">DNA (cytosine-5-)-methyltransferase</fullName>
        <ecNumber evidence="1">2.1.1.37</ecNumber>
    </recommendedName>
</protein>
<dbReference type="InterPro" id="IPR031303">
    <property type="entry name" value="C5_meth_CS"/>
</dbReference>
<keyword evidence="4 5" id="KW-0949">S-adenosyl-L-methionine</keyword>
<dbReference type="EC" id="2.1.1.37" evidence="1"/>
<evidence type="ECO:0000256" key="7">
    <source>
        <dbReference type="SAM" id="MobiDB-lite"/>
    </source>
</evidence>
<dbReference type="PROSITE" id="PS00095">
    <property type="entry name" value="C5_MTASE_2"/>
    <property type="match status" value="1"/>
</dbReference>
<comment type="similarity">
    <text evidence="5 6">Belongs to the class I-like SAM-binding methyltransferase superfamily. C5-methyltransferase family.</text>
</comment>
<dbReference type="PROSITE" id="PS51679">
    <property type="entry name" value="SAM_MT_C5"/>
    <property type="match status" value="1"/>
</dbReference>
<dbReference type="Gene3D" id="3.90.120.10">
    <property type="entry name" value="DNA Methylase, subunit A, domain 2"/>
    <property type="match status" value="1"/>
</dbReference>